<dbReference type="NCBIfam" id="NF033581">
    <property type="entry name" value="transpos_IS5_4"/>
    <property type="match status" value="1"/>
</dbReference>
<dbReference type="Proteomes" id="UP001458415">
    <property type="component" value="Unassembled WGS sequence"/>
</dbReference>
<keyword evidence="4" id="KW-0479">Metal-binding</keyword>
<proteinExistence type="inferred from homology"/>
<sequence length="254" mass="27635">MLVYPSALDLSTRHLRFLTDRLVAHRAACGTRWRRLSAGRQALLVLAHLRLGHTYAQLAAGFEVGVSTVYRYITEAVAVLAVRAPDLATAVTAASAKAFVILDGTLLPIDRIAADRPFYSGKHKKHGMNVQVIADPHGKLLWASPALPGAVHDIKAARTHGIIDALTEAGLTCWADKGYQGAGGTVRVPFRGRWDRLSAGQRAVNAAHARIRALGEQAMATLKTWRLLRKFRCSTTRITSHLQAVLTLHLTCSN</sequence>
<evidence type="ECO:0000256" key="1">
    <source>
        <dbReference type="ARBA" id="ARBA00001968"/>
    </source>
</evidence>
<dbReference type="EMBL" id="JBEPCU010000199">
    <property type="protein sequence ID" value="MER6978147.1"/>
    <property type="molecule type" value="Genomic_DNA"/>
</dbReference>
<gene>
    <name evidence="9" type="ORF">ABT317_14310</name>
</gene>
<keyword evidence="10" id="KW-1185">Reference proteome</keyword>
<keyword evidence="5" id="KW-0238">DNA-binding</keyword>
<feature type="domain" description="Transposase Helix-turn-helix" evidence="8">
    <location>
        <begin position="34"/>
        <end position="85"/>
    </location>
</feature>
<feature type="domain" description="DDE Tnp4" evidence="7">
    <location>
        <begin position="102"/>
        <end position="249"/>
    </location>
</feature>
<evidence type="ECO:0000259" key="7">
    <source>
        <dbReference type="Pfam" id="PF13359"/>
    </source>
</evidence>
<protein>
    <submittedName>
        <fullName evidence="9">IS5 family transposase</fullName>
    </submittedName>
</protein>
<keyword evidence="6" id="KW-0233">DNA recombination</keyword>
<accession>A0ABV1W1S7</accession>
<evidence type="ECO:0000259" key="8">
    <source>
        <dbReference type="Pfam" id="PF13613"/>
    </source>
</evidence>
<evidence type="ECO:0000256" key="2">
    <source>
        <dbReference type="ARBA" id="ARBA00010075"/>
    </source>
</evidence>
<evidence type="ECO:0000313" key="10">
    <source>
        <dbReference type="Proteomes" id="UP001458415"/>
    </source>
</evidence>
<comment type="similarity">
    <text evidence="2">Belongs to the transposase 11 family.</text>
</comment>
<reference evidence="9 10" key="1">
    <citation type="submission" date="2024-06" db="EMBL/GenBank/DDBJ databases">
        <title>The Natural Products Discovery Center: Release of the First 8490 Sequenced Strains for Exploring Actinobacteria Biosynthetic Diversity.</title>
        <authorList>
            <person name="Kalkreuter E."/>
            <person name="Kautsar S.A."/>
            <person name="Yang D."/>
            <person name="Bader C.D."/>
            <person name="Teijaro C.N."/>
            <person name="Fluegel L."/>
            <person name="Davis C.M."/>
            <person name="Simpson J.R."/>
            <person name="Lauterbach L."/>
            <person name="Steele A.D."/>
            <person name="Gui C."/>
            <person name="Meng S."/>
            <person name="Li G."/>
            <person name="Viehrig K."/>
            <person name="Ye F."/>
            <person name="Su P."/>
            <person name="Kiefer A.F."/>
            <person name="Nichols A."/>
            <person name="Cepeda A.J."/>
            <person name="Yan W."/>
            <person name="Fan B."/>
            <person name="Jiang Y."/>
            <person name="Adhikari A."/>
            <person name="Zheng C.-J."/>
            <person name="Schuster L."/>
            <person name="Cowan T.M."/>
            <person name="Smanski M.J."/>
            <person name="Chevrette M.G."/>
            <person name="De Carvalho L.P.S."/>
            <person name="Shen B."/>
        </authorList>
    </citation>
    <scope>NUCLEOTIDE SEQUENCE [LARGE SCALE GENOMIC DNA]</scope>
    <source>
        <strain evidence="9 10">NPDC000634</strain>
    </source>
</reference>
<dbReference type="InterPro" id="IPR047959">
    <property type="entry name" value="Transpos_IS5"/>
</dbReference>
<dbReference type="Pfam" id="PF13613">
    <property type="entry name" value="HTH_Tnp_4"/>
    <property type="match status" value="1"/>
</dbReference>
<dbReference type="Pfam" id="PF13359">
    <property type="entry name" value="DDE_Tnp_4"/>
    <property type="match status" value="1"/>
</dbReference>
<comment type="cofactor">
    <cofactor evidence="1">
        <name>a divalent metal cation</name>
        <dbReference type="ChEBI" id="CHEBI:60240"/>
    </cofactor>
</comment>
<evidence type="ECO:0000313" key="9">
    <source>
        <dbReference type="EMBL" id="MER6978147.1"/>
    </source>
</evidence>
<dbReference type="InterPro" id="IPR027805">
    <property type="entry name" value="Transposase_HTH_dom"/>
</dbReference>
<comment type="caution">
    <text evidence="9">The sequence shown here is derived from an EMBL/GenBank/DDBJ whole genome shotgun (WGS) entry which is preliminary data.</text>
</comment>
<keyword evidence="3" id="KW-0815">Transposition</keyword>
<dbReference type="InterPro" id="IPR027806">
    <property type="entry name" value="HARBI1_dom"/>
</dbReference>
<dbReference type="RefSeq" id="WP_086723297.1">
    <property type="nucleotide sequence ID" value="NZ_MUBM01000026.1"/>
</dbReference>
<evidence type="ECO:0000256" key="4">
    <source>
        <dbReference type="ARBA" id="ARBA00022723"/>
    </source>
</evidence>
<evidence type="ECO:0000256" key="3">
    <source>
        <dbReference type="ARBA" id="ARBA00022578"/>
    </source>
</evidence>
<evidence type="ECO:0000256" key="5">
    <source>
        <dbReference type="ARBA" id="ARBA00023125"/>
    </source>
</evidence>
<evidence type="ECO:0000256" key="6">
    <source>
        <dbReference type="ARBA" id="ARBA00023172"/>
    </source>
</evidence>
<organism evidence="9 10">
    <name type="scientific">Streptomyces carpinensis</name>
    <dbReference type="NCBI Taxonomy" id="66369"/>
    <lineage>
        <taxon>Bacteria</taxon>
        <taxon>Bacillati</taxon>
        <taxon>Actinomycetota</taxon>
        <taxon>Actinomycetes</taxon>
        <taxon>Kitasatosporales</taxon>
        <taxon>Streptomycetaceae</taxon>
        <taxon>Streptomyces</taxon>
    </lineage>
</organism>
<name>A0ABV1W1S7_9ACTN</name>